<name>A0AAD4T454_9MAGN</name>
<dbReference type="InterPro" id="IPR002110">
    <property type="entry name" value="Ankyrin_rpt"/>
</dbReference>
<sequence length="1141" mass="130219">MAALTADLDEIIVDNMNHDISATATPTPIASTTATTQYLDKITIDSSKSFDDIIRLERLSGYDTWKVQMETYFKSQDLWGVVDGSEPQPPICGYFGTQKHRAWFIKDRKARQAIDMKLDYFLKIAYDLWICNSAKEAWDKLSAAEASARRKLVLDDNTGNYDSWKIDMKDHLRSLDLWGVVVVDGSESSDKSLPDKCTYVAKCSNNWESKDRKALRIINMACGPVLSCWIEDAPTAKCAWDRLARAHNLHNVKYNVTAASTINLNEVLTGDITDYDSWKDLDEIILVDLSNFDSWRIYMEKYLRSQDLWNVVHGKKDCPTANMKAYEVIKMACGPQLVYEFVGRDSSAKRAWKDLRNAYTMHRGTNPLTPTNYEIWKVHLKKILRKNKLWSRVKLDTYYFNDNDDKKAYEFIANSCSQEMLPHIIYTTNPKEAWDQLKQAEAASIEEKERFRKMVVAAETAMANIDKLKRANDEHLTLSNYRHFKVYLKQLLVSKYLWDIVDGNEVATVHNFPIWKNKNKAALELIRSSCGTEMQPHAKETNFAQEAWYKLARAAGAFDEEKDPYTRYLPLDDPFQKDEVIRGFAREFLVSFPETISCRMSDDGLTLLHSSIIKGRLVLAKYLVDMLSPKALEIKTDNGQLAISLAVKYNNMEMVKLMVDKNRKLLLLQNEYGHIPFVTSAICGDQEMMRYLYSETPMEKIVYNQILGDKYGAILVTAALRVDLYDVALDLLKLLPGLATVEDNNGMTVFHVLAAKPSAFLSGHRYGYFQKHLYWSAGVCSNGPFAKALKAIVPYIRQLSDEKVKHDQAVQIVKIICPQLSRLDVRQLRRVGAYDAIYSTTIHGIVEFFTVLTNSNPFLIHYKDGNGNGLYQHAVISRQEKIFNLISQMGLQKQGTELFDKDMNNILHCAGFWRPPQLINVSGAALQMQREIQWFQEVEKVVNLKYREMKNKKGTKPKDLFTVQHKSLVKEGEKWIKEASQACMVVSTLIATVMFAAAFTVPGGNNQNTGYPMFLNARAFMVFIVSDAVSLFASCTSILMFFTLLTARYAEQDFLKSLPRKLILGLFFLFVSIAFMMATFAATLVIVLHEKIPWVYAPVILLATIPVVLFGALQFPLFFDIVSSTFGRGIFHRNQSVLEKR</sequence>
<organism evidence="3 4">
    <name type="scientific">Papaver atlanticum</name>
    <dbReference type="NCBI Taxonomy" id="357466"/>
    <lineage>
        <taxon>Eukaryota</taxon>
        <taxon>Viridiplantae</taxon>
        <taxon>Streptophyta</taxon>
        <taxon>Embryophyta</taxon>
        <taxon>Tracheophyta</taxon>
        <taxon>Spermatophyta</taxon>
        <taxon>Magnoliopsida</taxon>
        <taxon>Ranunculales</taxon>
        <taxon>Papaveraceae</taxon>
        <taxon>Papaveroideae</taxon>
        <taxon>Papaver</taxon>
    </lineage>
</organism>
<evidence type="ECO:0000313" key="4">
    <source>
        <dbReference type="Proteomes" id="UP001202328"/>
    </source>
</evidence>
<proteinExistence type="predicted"/>
<dbReference type="PANTHER" id="PTHR24177:SF335">
    <property type="entry name" value="PGG DOMAIN-CONTAINING PROTEIN"/>
    <property type="match status" value="1"/>
</dbReference>
<dbReference type="PANTHER" id="PTHR24177">
    <property type="entry name" value="CASKIN"/>
    <property type="match status" value="1"/>
</dbReference>
<comment type="caution">
    <text evidence="3">The sequence shown here is derived from an EMBL/GenBank/DDBJ whole genome shotgun (WGS) entry which is preliminary data.</text>
</comment>
<evidence type="ECO:0000313" key="3">
    <source>
        <dbReference type="EMBL" id="KAI3935671.1"/>
    </source>
</evidence>
<feature type="transmembrane region" description="Helical" evidence="1">
    <location>
        <begin position="1062"/>
        <end position="1088"/>
    </location>
</feature>
<keyword evidence="1" id="KW-0472">Membrane</keyword>
<dbReference type="SUPFAM" id="SSF48403">
    <property type="entry name" value="Ankyrin repeat"/>
    <property type="match status" value="1"/>
</dbReference>
<dbReference type="Proteomes" id="UP001202328">
    <property type="component" value="Unassembled WGS sequence"/>
</dbReference>
<dbReference type="Pfam" id="PF13962">
    <property type="entry name" value="PGG"/>
    <property type="match status" value="1"/>
</dbReference>
<dbReference type="Gene3D" id="1.25.40.20">
    <property type="entry name" value="Ankyrin repeat-containing domain"/>
    <property type="match status" value="1"/>
</dbReference>
<feature type="transmembrane region" description="Helical" evidence="1">
    <location>
        <begin position="1094"/>
        <end position="1119"/>
    </location>
</feature>
<keyword evidence="1" id="KW-1133">Transmembrane helix</keyword>
<protein>
    <recommendedName>
        <fullName evidence="2">PGG domain-containing protein</fullName>
    </recommendedName>
</protein>
<accession>A0AAD4T454</accession>
<dbReference type="InterPro" id="IPR036770">
    <property type="entry name" value="Ankyrin_rpt-contain_sf"/>
</dbReference>
<dbReference type="EMBL" id="JAJJMB010006234">
    <property type="protein sequence ID" value="KAI3935671.1"/>
    <property type="molecule type" value="Genomic_DNA"/>
</dbReference>
<dbReference type="Pfam" id="PF14223">
    <property type="entry name" value="Retrotran_gag_2"/>
    <property type="match status" value="1"/>
</dbReference>
<gene>
    <name evidence="3" type="ORF">MKW98_022679</name>
</gene>
<dbReference type="GO" id="GO:0016020">
    <property type="term" value="C:membrane"/>
    <property type="evidence" value="ECO:0007669"/>
    <property type="project" value="TreeGrafter"/>
</dbReference>
<dbReference type="AlphaFoldDB" id="A0AAD4T454"/>
<feature type="domain" description="PGG" evidence="2">
    <location>
        <begin position="973"/>
        <end position="1086"/>
    </location>
</feature>
<reference evidence="3" key="1">
    <citation type="submission" date="2022-04" db="EMBL/GenBank/DDBJ databases">
        <title>A functionally conserved STORR gene fusion in Papaver species that diverged 16.8 million years ago.</title>
        <authorList>
            <person name="Catania T."/>
        </authorList>
    </citation>
    <scope>NUCLEOTIDE SEQUENCE</scope>
    <source>
        <strain evidence="3">S-188037</strain>
    </source>
</reference>
<evidence type="ECO:0000256" key="1">
    <source>
        <dbReference type="SAM" id="Phobius"/>
    </source>
</evidence>
<keyword evidence="4" id="KW-1185">Reference proteome</keyword>
<keyword evidence="1" id="KW-0812">Transmembrane</keyword>
<feature type="transmembrane region" description="Helical" evidence="1">
    <location>
        <begin position="1021"/>
        <end position="1050"/>
    </location>
</feature>
<evidence type="ECO:0000259" key="2">
    <source>
        <dbReference type="Pfam" id="PF13962"/>
    </source>
</evidence>
<dbReference type="SMART" id="SM00248">
    <property type="entry name" value="ANK"/>
    <property type="match status" value="3"/>
</dbReference>
<dbReference type="InterPro" id="IPR026961">
    <property type="entry name" value="PGG_dom"/>
</dbReference>